<keyword evidence="4" id="KW-1185">Reference proteome</keyword>
<evidence type="ECO:0000259" key="2">
    <source>
        <dbReference type="Pfam" id="PF13383"/>
    </source>
</evidence>
<feature type="domain" description="Methyltransferase" evidence="2">
    <location>
        <begin position="48"/>
        <end position="195"/>
    </location>
</feature>
<protein>
    <recommendedName>
        <fullName evidence="2">Methyltransferase domain-containing protein</fullName>
    </recommendedName>
</protein>
<sequence>MSLTSLALLAVALVAVEVAASSSAQPSCLLQRSSQPSVLQAASNEQLSFNESLGFMTEDEESWKLRKSVHQAMRQELRESDKKYAASSLQNESGHTYWQWHDEPTFHCEFAQRIGNIGDGGKWVCDPERITKQVNSGGSCLVYSVGSNGQFGFEEGVLRDISPSCEVHVFDPAPAGVLPANVTYHQMALGSDGDMAAGVAAKSH</sequence>
<dbReference type="InterPro" id="IPR026913">
    <property type="entry name" value="METTL24"/>
</dbReference>
<evidence type="ECO:0000313" key="4">
    <source>
        <dbReference type="Proteomes" id="UP000654075"/>
    </source>
</evidence>
<gene>
    <name evidence="3" type="ORF">PGLA1383_LOCUS32714</name>
</gene>
<feature type="signal peptide" evidence="1">
    <location>
        <begin position="1"/>
        <end position="24"/>
    </location>
</feature>
<dbReference type="PANTHER" id="PTHR32026">
    <property type="entry name" value="METHYLTRANSFERASE-LIKE PROTEIN 24"/>
    <property type="match status" value="1"/>
</dbReference>
<name>A0A813FNK1_POLGL</name>
<comment type="caution">
    <text evidence="3">The sequence shown here is derived from an EMBL/GenBank/DDBJ whole genome shotgun (WGS) entry which is preliminary data.</text>
</comment>
<evidence type="ECO:0000256" key="1">
    <source>
        <dbReference type="SAM" id="SignalP"/>
    </source>
</evidence>
<dbReference type="OrthoDB" id="10006218at2759"/>
<reference evidence="3" key="1">
    <citation type="submission" date="2021-02" db="EMBL/GenBank/DDBJ databases">
        <authorList>
            <person name="Dougan E. K."/>
            <person name="Rhodes N."/>
            <person name="Thang M."/>
            <person name="Chan C."/>
        </authorList>
    </citation>
    <scope>NUCLEOTIDE SEQUENCE</scope>
</reference>
<dbReference type="EMBL" id="CAJNNV010025542">
    <property type="protein sequence ID" value="CAE8614999.1"/>
    <property type="molecule type" value="Genomic_DNA"/>
</dbReference>
<dbReference type="Proteomes" id="UP000654075">
    <property type="component" value="Unassembled WGS sequence"/>
</dbReference>
<dbReference type="PANTHER" id="PTHR32026:SF27">
    <property type="entry name" value="METHYLTRANSFERASE FKBM DOMAIN-CONTAINING PROTEIN-RELATED"/>
    <property type="match status" value="1"/>
</dbReference>
<organism evidence="3 4">
    <name type="scientific">Polarella glacialis</name>
    <name type="common">Dinoflagellate</name>
    <dbReference type="NCBI Taxonomy" id="89957"/>
    <lineage>
        <taxon>Eukaryota</taxon>
        <taxon>Sar</taxon>
        <taxon>Alveolata</taxon>
        <taxon>Dinophyceae</taxon>
        <taxon>Suessiales</taxon>
        <taxon>Suessiaceae</taxon>
        <taxon>Polarella</taxon>
    </lineage>
</organism>
<accession>A0A813FNK1</accession>
<proteinExistence type="predicted"/>
<evidence type="ECO:0000313" key="3">
    <source>
        <dbReference type="EMBL" id="CAE8614999.1"/>
    </source>
</evidence>
<feature type="chain" id="PRO_5032659186" description="Methyltransferase domain-containing protein" evidence="1">
    <location>
        <begin position="25"/>
        <end position="204"/>
    </location>
</feature>
<dbReference type="AlphaFoldDB" id="A0A813FNK1"/>
<keyword evidence="1" id="KW-0732">Signal</keyword>
<dbReference type="InterPro" id="IPR025714">
    <property type="entry name" value="Methyltranfer_dom"/>
</dbReference>
<dbReference type="Pfam" id="PF13383">
    <property type="entry name" value="Methyltransf_22"/>
    <property type="match status" value="1"/>
</dbReference>